<dbReference type="EMBL" id="BONI01000007">
    <property type="protein sequence ID" value="GIG04520.1"/>
    <property type="molecule type" value="Genomic_DNA"/>
</dbReference>
<gene>
    <name evidence="2" type="ORF">Cco03nite_12200</name>
</gene>
<feature type="region of interest" description="Disordered" evidence="1">
    <location>
        <begin position="122"/>
        <end position="141"/>
    </location>
</feature>
<organism evidence="2 3">
    <name type="scientific">Catellatospora coxensis</name>
    <dbReference type="NCBI Taxonomy" id="310354"/>
    <lineage>
        <taxon>Bacteria</taxon>
        <taxon>Bacillati</taxon>
        <taxon>Actinomycetota</taxon>
        <taxon>Actinomycetes</taxon>
        <taxon>Micromonosporales</taxon>
        <taxon>Micromonosporaceae</taxon>
        <taxon>Catellatospora</taxon>
    </lineage>
</organism>
<dbReference type="AlphaFoldDB" id="A0A8J3KNU5"/>
<evidence type="ECO:0000313" key="3">
    <source>
        <dbReference type="Proteomes" id="UP000630887"/>
    </source>
</evidence>
<keyword evidence="3" id="KW-1185">Reference proteome</keyword>
<sequence length="141" mass="15798">MPERRVPERLTVDLAGLREVRTDLRRDTDEALRPGLTTARRQLDYGVRFCLALDCAEGRAARASVGHVLAQHRKNAEYQLRVAEGLALALERIVENYSNADMRAAARITEVESELSRAIAQLEKADHDKQGPPAPQRGMLR</sequence>
<reference evidence="2 3" key="1">
    <citation type="submission" date="2021-01" db="EMBL/GenBank/DDBJ databases">
        <title>Whole genome shotgun sequence of Catellatospora coxensis NBRC 107359.</title>
        <authorList>
            <person name="Komaki H."/>
            <person name="Tamura T."/>
        </authorList>
    </citation>
    <scope>NUCLEOTIDE SEQUENCE [LARGE SCALE GENOMIC DNA]</scope>
    <source>
        <strain evidence="2 3">NBRC 107359</strain>
    </source>
</reference>
<dbReference type="RefSeq" id="WP_203689449.1">
    <property type="nucleotide sequence ID" value="NZ_BAAALC010000006.1"/>
</dbReference>
<evidence type="ECO:0000313" key="2">
    <source>
        <dbReference type="EMBL" id="GIG04520.1"/>
    </source>
</evidence>
<dbReference type="Proteomes" id="UP000630887">
    <property type="component" value="Unassembled WGS sequence"/>
</dbReference>
<protein>
    <submittedName>
        <fullName evidence="2">Uncharacterized protein</fullName>
    </submittedName>
</protein>
<name>A0A8J3KNU5_9ACTN</name>
<evidence type="ECO:0000256" key="1">
    <source>
        <dbReference type="SAM" id="MobiDB-lite"/>
    </source>
</evidence>
<comment type="caution">
    <text evidence="2">The sequence shown here is derived from an EMBL/GenBank/DDBJ whole genome shotgun (WGS) entry which is preliminary data.</text>
</comment>
<accession>A0A8J3KNU5</accession>
<proteinExistence type="predicted"/>